<dbReference type="PANTHER" id="PTHR34820">
    <property type="entry name" value="INNER MEMBRANE PROTEIN YEBZ"/>
    <property type="match status" value="1"/>
</dbReference>
<feature type="compositionally biased region" description="Acidic residues" evidence="5">
    <location>
        <begin position="121"/>
        <end position="158"/>
    </location>
</feature>
<dbReference type="GO" id="GO:0006825">
    <property type="term" value="P:copper ion transport"/>
    <property type="evidence" value="ECO:0007669"/>
    <property type="project" value="InterPro"/>
</dbReference>
<evidence type="ECO:0000256" key="3">
    <source>
        <dbReference type="ARBA" id="ARBA00022729"/>
    </source>
</evidence>
<dbReference type="Gene3D" id="2.60.40.1220">
    <property type="match status" value="1"/>
</dbReference>
<evidence type="ECO:0000256" key="5">
    <source>
        <dbReference type="SAM" id="MobiDB-lite"/>
    </source>
</evidence>
<dbReference type="AlphaFoldDB" id="A0A4Z0H188"/>
<dbReference type="Proteomes" id="UP000297982">
    <property type="component" value="Unassembled WGS sequence"/>
</dbReference>
<keyword evidence="2" id="KW-0479">Metal-binding</keyword>
<comment type="caution">
    <text evidence="9">The sequence shown here is derived from an EMBL/GenBank/DDBJ whole genome shotgun (WGS) entry which is preliminary data.</text>
</comment>
<keyword evidence="10" id="KW-1185">Reference proteome</keyword>
<dbReference type="RefSeq" id="WP_135326344.1">
    <property type="nucleotide sequence ID" value="NZ_SRJC01000001.1"/>
</dbReference>
<organism evidence="9 10">
    <name type="scientific">Halobacillus salinus</name>
    <dbReference type="NCBI Taxonomy" id="192814"/>
    <lineage>
        <taxon>Bacteria</taxon>
        <taxon>Bacillati</taxon>
        <taxon>Bacillota</taxon>
        <taxon>Bacilli</taxon>
        <taxon>Bacillales</taxon>
        <taxon>Bacillaceae</taxon>
        <taxon>Halobacillus</taxon>
    </lineage>
</organism>
<protein>
    <recommendedName>
        <fullName evidence="8">CopC domain-containing protein</fullName>
    </recommendedName>
</protein>
<evidence type="ECO:0000256" key="2">
    <source>
        <dbReference type="ARBA" id="ARBA00022723"/>
    </source>
</evidence>
<dbReference type="GO" id="GO:0005507">
    <property type="term" value="F:copper ion binding"/>
    <property type="evidence" value="ECO:0007669"/>
    <property type="project" value="InterPro"/>
</dbReference>
<dbReference type="Pfam" id="PF04234">
    <property type="entry name" value="CopC"/>
    <property type="match status" value="1"/>
</dbReference>
<dbReference type="GO" id="GO:0005886">
    <property type="term" value="C:plasma membrane"/>
    <property type="evidence" value="ECO:0007669"/>
    <property type="project" value="TreeGrafter"/>
</dbReference>
<dbReference type="GO" id="GO:0042597">
    <property type="term" value="C:periplasmic space"/>
    <property type="evidence" value="ECO:0007669"/>
    <property type="project" value="InterPro"/>
</dbReference>
<sequence>MKKMITAWMLVLTLLVPIHAFAHTGMEEADPSEGSVVTESIYEVTVTFTTPISEGSTVALTAADGTELALQDVVIDENTMMVKTVEPLPNGTINVDWKIVGEDGHPIEEGYSFEVDAPIEEAPSSDEEGQAEESVDTEDAPESESESATESASDEAVDDSNQLRNSLLIAGIAALILIVGVVVFFVRKPKRNE</sequence>
<keyword evidence="4" id="KW-0186">Copper</keyword>
<dbReference type="InterPro" id="IPR014755">
    <property type="entry name" value="Cu-Rt/internalin_Ig-like"/>
</dbReference>
<dbReference type="GO" id="GO:0046688">
    <property type="term" value="P:response to copper ion"/>
    <property type="evidence" value="ECO:0007669"/>
    <property type="project" value="InterPro"/>
</dbReference>
<keyword evidence="6" id="KW-0812">Transmembrane</keyword>
<reference evidence="9 10" key="1">
    <citation type="journal article" date="2003" name="Int. J. Syst. Evol. Microbiol.">
        <title>Halobacillus salinus sp. nov., isolated from a salt lake on the coast of the East Sea in Korea.</title>
        <authorList>
            <person name="Yoon J.H."/>
            <person name="Kang K.H."/>
            <person name="Park Y.H."/>
        </authorList>
    </citation>
    <scope>NUCLEOTIDE SEQUENCE [LARGE SCALE GENOMIC DNA]</scope>
    <source>
        <strain evidence="9 10">HSL-3</strain>
    </source>
</reference>
<dbReference type="InterPro" id="IPR007348">
    <property type="entry name" value="CopC_dom"/>
</dbReference>
<evidence type="ECO:0000256" key="4">
    <source>
        <dbReference type="ARBA" id="ARBA00023008"/>
    </source>
</evidence>
<feature type="domain" description="CopC" evidence="8">
    <location>
        <begin position="23"/>
        <end position="115"/>
    </location>
</feature>
<proteinExistence type="predicted"/>
<evidence type="ECO:0000256" key="1">
    <source>
        <dbReference type="ARBA" id="ARBA00004196"/>
    </source>
</evidence>
<feature type="transmembrane region" description="Helical" evidence="6">
    <location>
        <begin position="167"/>
        <end position="186"/>
    </location>
</feature>
<dbReference type="InterPro" id="IPR014756">
    <property type="entry name" value="Ig_E-set"/>
</dbReference>
<keyword evidence="3 7" id="KW-0732">Signal</keyword>
<keyword evidence="6" id="KW-0472">Membrane</keyword>
<comment type="subcellular location">
    <subcellularLocation>
        <location evidence="1">Cell envelope</location>
    </subcellularLocation>
</comment>
<evidence type="ECO:0000313" key="9">
    <source>
        <dbReference type="EMBL" id="TGB03617.1"/>
    </source>
</evidence>
<evidence type="ECO:0000256" key="7">
    <source>
        <dbReference type="SAM" id="SignalP"/>
    </source>
</evidence>
<gene>
    <name evidence="9" type="ORF">E4663_01010</name>
</gene>
<dbReference type="GO" id="GO:0030313">
    <property type="term" value="C:cell envelope"/>
    <property type="evidence" value="ECO:0007669"/>
    <property type="project" value="UniProtKB-SubCell"/>
</dbReference>
<name>A0A4Z0H188_9BACI</name>
<feature type="region of interest" description="Disordered" evidence="5">
    <location>
        <begin position="121"/>
        <end position="160"/>
    </location>
</feature>
<dbReference type="PANTHER" id="PTHR34820:SF4">
    <property type="entry name" value="INNER MEMBRANE PROTEIN YEBZ"/>
    <property type="match status" value="1"/>
</dbReference>
<evidence type="ECO:0000313" key="10">
    <source>
        <dbReference type="Proteomes" id="UP000297982"/>
    </source>
</evidence>
<dbReference type="EMBL" id="SRJC01000001">
    <property type="protein sequence ID" value="TGB03617.1"/>
    <property type="molecule type" value="Genomic_DNA"/>
</dbReference>
<dbReference type="InterPro" id="IPR032694">
    <property type="entry name" value="CopC/D"/>
</dbReference>
<accession>A0A4Z0H188</accession>
<feature type="chain" id="PRO_5021475571" description="CopC domain-containing protein" evidence="7">
    <location>
        <begin position="23"/>
        <end position="193"/>
    </location>
</feature>
<evidence type="ECO:0000256" key="6">
    <source>
        <dbReference type="SAM" id="Phobius"/>
    </source>
</evidence>
<dbReference type="SUPFAM" id="SSF81296">
    <property type="entry name" value="E set domains"/>
    <property type="match status" value="1"/>
</dbReference>
<feature type="signal peptide" evidence="7">
    <location>
        <begin position="1"/>
        <end position="22"/>
    </location>
</feature>
<evidence type="ECO:0000259" key="8">
    <source>
        <dbReference type="Pfam" id="PF04234"/>
    </source>
</evidence>
<keyword evidence="6" id="KW-1133">Transmembrane helix</keyword>
<dbReference type="STRING" id="192814.GCA_900166575_00481"/>